<dbReference type="InterPro" id="IPR001173">
    <property type="entry name" value="Glyco_trans_2-like"/>
</dbReference>
<feature type="domain" description="Nascent polypeptide-associated complex subunit alpha-like UBA" evidence="3">
    <location>
        <begin position="474"/>
        <end position="508"/>
    </location>
</feature>
<accession>A0A6C0LWN5</accession>
<dbReference type="Pfam" id="PF19026">
    <property type="entry name" value="UBA_HYPK"/>
    <property type="match status" value="1"/>
</dbReference>
<dbReference type="CDD" id="cd00761">
    <property type="entry name" value="Glyco_tranf_GTA_type"/>
    <property type="match status" value="1"/>
</dbReference>
<dbReference type="SUPFAM" id="SSF53448">
    <property type="entry name" value="Nucleotide-diphospho-sugar transferases"/>
    <property type="match status" value="1"/>
</dbReference>
<evidence type="ECO:0000256" key="1">
    <source>
        <dbReference type="SAM" id="MobiDB-lite"/>
    </source>
</evidence>
<dbReference type="InterPro" id="IPR044034">
    <property type="entry name" value="NAC-like_UBA"/>
</dbReference>
<protein>
    <submittedName>
        <fullName evidence="4">Uncharacterized protein</fullName>
    </submittedName>
</protein>
<reference evidence="4" key="1">
    <citation type="journal article" date="2020" name="Nature">
        <title>Giant virus diversity and host interactions through global metagenomics.</title>
        <authorList>
            <person name="Schulz F."/>
            <person name="Roux S."/>
            <person name="Paez-Espino D."/>
            <person name="Jungbluth S."/>
            <person name="Walsh D.A."/>
            <person name="Denef V.J."/>
            <person name="McMahon K.D."/>
            <person name="Konstantinidis K.T."/>
            <person name="Eloe-Fadrosh E.A."/>
            <person name="Kyrpides N.C."/>
            <person name="Woyke T."/>
        </authorList>
    </citation>
    <scope>NUCLEOTIDE SEQUENCE</scope>
    <source>
        <strain evidence="4">GVMAG-S-1016713-123</strain>
    </source>
</reference>
<evidence type="ECO:0000313" key="4">
    <source>
        <dbReference type="EMBL" id="QHU34445.1"/>
    </source>
</evidence>
<dbReference type="InterPro" id="IPR029044">
    <property type="entry name" value="Nucleotide-diphossugar_trans"/>
</dbReference>
<sequence length="543" mass="61604">MADKKTRPLVSICTPTFNRRPFIKAAIECFKHQDYPLERMEWIIIDDGTDKIEDIIKEANIPQIKYYAYDEKMTLGKKRNLMHTKTTGDIIVYMDDDDYYPPQRVSHAVEMLEAYPEKLVAGSTIIHVYFKHIEKIVEFGPYGPNHATAATFAFRRALLDQTSYNEAVSMGEERDFLKAHTIPMVQLEAQKTILVFSHSHNSFDKKELLTTANKSWKQIDVPVGDFVKEDALKEFYLNTIETLLRDYDPGEVKHKPDVIENLRKIKEEQSKMTELVNNMQNKICMSMNGKPVVLETKEVIELLNKLVTDNHTLQLKMKEAFQMYPPVRVPIAGKGIHGVPSKYAEAFIQNMLNRASLYEKILQEKNLLPEESSMPQMPSLLDIMPELSHLNQPSNQPNFQLQQPSSNTEGANEDIDTIMQQTECSRDIALKFYQENNKDIVDSIMQIFELKESGDYDKLAEELASTSATKASETDVELVIQQTECSKERAQKALCDNNQDIVDTIMEITNEQDAAKSGAAKSDTDATSTECEASASASASASV</sequence>
<feature type="domain" description="Glycosyltransferase 2-like" evidence="2">
    <location>
        <begin position="11"/>
        <end position="127"/>
    </location>
</feature>
<dbReference type="Pfam" id="PF00535">
    <property type="entry name" value="Glycos_transf_2"/>
    <property type="match status" value="1"/>
</dbReference>
<dbReference type="EMBL" id="MN740570">
    <property type="protein sequence ID" value="QHU34445.1"/>
    <property type="molecule type" value="Genomic_DNA"/>
</dbReference>
<dbReference type="CDD" id="cd14278">
    <property type="entry name" value="UBA_NAC_like"/>
    <property type="match status" value="1"/>
</dbReference>
<dbReference type="AlphaFoldDB" id="A0A6C0LWN5"/>
<name>A0A6C0LWN5_9ZZZZ</name>
<dbReference type="PANTHER" id="PTHR22916">
    <property type="entry name" value="GLYCOSYLTRANSFERASE"/>
    <property type="match status" value="1"/>
</dbReference>
<feature type="compositionally biased region" description="Low complexity" evidence="1">
    <location>
        <begin position="533"/>
        <end position="543"/>
    </location>
</feature>
<dbReference type="Gene3D" id="3.90.550.10">
    <property type="entry name" value="Spore Coat Polysaccharide Biosynthesis Protein SpsA, Chain A"/>
    <property type="match status" value="1"/>
</dbReference>
<proteinExistence type="predicted"/>
<evidence type="ECO:0000259" key="2">
    <source>
        <dbReference type="Pfam" id="PF00535"/>
    </source>
</evidence>
<dbReference type="Gene3D" id="1.10.8.10">
    <property type="entry name" value="DNA helicase RuvA subunit, C-terminal domain"/>
    <property type="match status" value="2"/>
</dbReference>
<evidence type="ECO:0000259" key="3">
    <source>
        <dbReference type="Pfam" id="PF19026"/>
    </source>
</evidence>
<feature type="region of interest" description="Disordered" evidence="1">
    <location>
        <begin position="512"/>
        <end position="543"/>
    </location>
</feature>
<organism evidence="4">
    <name type="scientific">viral metagenome</name>
    <dbReference type="NCBI Taxonomy" id="1070528"/>
    <lineage>
        <taxon>unclassified sequences</taxon>
        <taxon>metagenomes</taxon>
        <taxon>organismal metagenomes</taxon>
    </lineage>
</organism>